<gene>
    <name evidence="3" type="ORF">DXB93_03635</name>
</gene>
<name>A0A3E3AJC6_9FIRM</name>
<reference evidence="3 4" key="1">
    <citation type="submission" date="2018-08" db="EMBL/GenBank/DDBJ databases">
        <title>A genome reference for cultivated species of the human gut microbiota.</title>
        <authorList>
            <person name="Zou Y."/>
            <person name="Xue W."/>
            <person name="Luo G."/>
        </authorList>
    </citation>
    <scope>NUCLEOTIDE SEQUENCE [LARGE SCALE GENOMIC DNA]</scope>
    <source>
        <strain evidence="3 4">OM06-4</strain>
    </source>
</reference>
<dbReference type="PROSITE" id="PS51372">
    <property type="entry name" value="PRD_2"/>
    <property type="match status" value="2"/>
</dbReference>
<dbReference type="SMART" id="SM01061">
    <property type="entry name" value="CAT_RBD"/>
    <property type="match status" value="1"/>
</dbReference>
<dbReference type="EMBL" id="QUSL01000004">
    <property type="protein sequence ID" value="RGD86611.1"/>
    <property type="molecule type" value="Genomic_DNA"/>
</dbReference>
<organism evidence="3 4">
    <name type="scientific">Thomasclavelia ramosa</name>
    <dbReference type="NCBI Taxonomy" id="1547"/>
    <lineage>
        <taxon>Bacteria</taxon>
        <taxon>Bacillati</taxon>
        <taxon>Bacillota</taxon>
        <taxon>Erysipelotrichia</taxon>
        <taxon>Erysipelotrichales</taxon>
        <taxon>Coprobacillaceae</taxon>
        <taxon>Thomasclavelia</taxon>
    </lineage>
</organism>
<sequence length="276" mass="32147">MYRIEKVLNNNSILASKDNQEVIFLGKGIGFGKKINDIYIPSDGVKKYKMETKEQEKRLPHEIIRNVDPVFIEIASDIIRFAQEQFDHVDTKILLPLADHIDFAIKRIQENVNMSNPFTKDIELLFPEEYKVALKGKQLINSITGFEITEDEVGYITLHVHSAISTDHVGESMQAMEIIHESIDKLRKELNIGIDRNSISYIRLMNHIKYLLLRLNTEEKLQMDISDFTQERFPFAYERSKEICIRLSKVMKKEIPQSEIGYLALHLERILSIELK</sequence>
<dbReference type="GO" id="GO:0003723">
    <property type="term" value="F:RNA binding"/>
    <property type="evidence" value="ECO:0007669"/>
    <property type="project" value="InterPro"/>
</dbReference>
<dbReference type="AlphaFoldDB" id="A0A3E3AJC6"/>
<dbReference type="PANTHER" id="PTHR30185:SF16">
    <property type="entry name" value="PROTEIN GLCT"/>
    <property type="match status" value="1"/>
</dbReference>
<comment type="caution">
    <text evidence="3">The sequence shown here is derived from an EMBL/GenBank/DDBJ whole genome shotgun (WGS) entry which is preliminary data.</text>
</comment>
<dbReference type="InterPro" id="IPR050661">
    <property type="entry name" value="BglG_antiterminators"/>
</dbReference>
<dbReference type="InterPro" id="IPR036650">
    <property type="entry name" value="CAT_RNA-bd_dom_sf"/>
</dbReference>
<feature type="domain" description="PRD" evidence="2">
    <location>
        <begin position="66"/>
        <end position="170"/>
    </location>
</feature>
<evidence type="ECO:0000256" key="1">
    <source>
        <dbReference type="ARBA" id="ARBA00022737"/>
    </source>
</evidence>
<dbReference type="SUPFAM" id="SSF50151">
    <property type="entry name" value="SacY-like RNA-binding domain"/>
    <property type="match status" value="1"/>
</dbReference>
<dbReference type="InterPro" id="IPR036634">
    <property type="entry name" value="PRD_sf"/>
</dbReference>
<dbReference type="RefSeq" id="WP_003536765.1">
    <property type="nucleotide sequence ID" value="NZ_AP031443.1"/>
</dbReference>
<dbReference type="SUPFAM" id="SSF63520">
    <property type="entry name" value="PTS-regulatory domain, PRD"/>
    <property type="match status" value="2"/>
</dbReference>
<dbReference type="InterPro" id="IPR011608">
    <property type="entry name" value="PRD"/>
</dbReference>
<dbReference type="GO" id="GO:0006355">
    <property type="term" value="P:regulation of DNA-templated transcription"/>
    <property type="evidence" value="ECO:0007669"/>
    <property type="project" value="InterPro"/>
</dbReference>
<dbReference type="Gene3D" id="1.10.1790.10">
    <property type="entry name" value="PRD domain"/>
    <property type="match status" value="2"/>
</dbReference>
<evidence type="ECO:0000313" key="4">
    <source>
        <dbReference type="Proteomes" id="UP000261032"/>
    </source>
</evidence>
<evidence type="ECO:0000259" key="2">
    <source>
        <dbReference type="PROSITE" id="PS51372"/>
    </source>
</evidence>
<dbReference type="Proteomes" id="UP000261032">
    <property type="component" value="Unassembled WGS sequence"/>
</dbReference>
<feature type="domain" description="PRD" evidence="2">
    <location>
        <begin position="171"/>
        <end position="276"/>
    </location>
</feature>
<dbReference type="Pfam" id="PF00874">
    <property type="entry name" value="PRD"/>
    <property type="match status" value="2"/>
</dbReference>
<dbReference type="InterPro" id="IPR004341">
    <property type="entry name" value="CAT_RNA-bd_dom"/>
</dbReference>
<dbReference type="Pfam" id="PF03123">
    <property type="entry name" value="CAT_RBD"/>
    <property type="match status" value="1"/>
</dbReference>
<protein>
    <submittedName>
        <fullName evidence="3">PRD domain-containing protein</fullName>
    </submittedName>
</protein>
<dbReference type="PANTHER" id="PTHR30185">
    <property type="entry name" value="CRYPTIC BETA-GLUCOSIDE BGL OPERON ANTITERMINATOR"/>
    <property type="match status" value="1"/>
</dbReference>
<dbReference type="Gene3D" id="2.30.24.10">
    <property type="entry name" value="CAT RNA-binding domain"/>
    <property type="match status" value="1"/>
</dbReference>
<keyword evidence="1" id="KW-0677">Repeat</keyword>
<evidence type="ECO:0000313" key="3">
    <source>
        <dbReference type="EMBL" id="RGD86611.1"/>
    </source>
</evidence>
<accession>A0A3E3AJC6</accession>
<proteinExistence type="predicted"/>